<dbReference type="AlphaFoldDB" id="T0YCV2"/>
<feature type="non-terminal residue" evidence="1">
    <location>
        <position position="1"/>
    </location>
</feature>
<reference evidence="1" key="2">
    <citation type="journal article" date="2014" name="ISME J.">
        <title>Microbial stratification in low pH oxic and suboxic macroscopic growths along an acid mine drainage.</title>
        <authorList>
            <person name="Mendez-Garcia C."/>
            <person name="Mesa V."/>
            <person name="Sprenger R.R."/>
            <person name="Richter M."/>
            <person name="Diez M.S."/>
            <person name="Solano J."/>
            <person name="Bargiela R."/>
            <person name="Golyshina O.V."/>
            <person name="Manteca A."/>
            <person name="Ramos J.L."/>
            <person name="Gallego J.R."/>
            <person name="Llorente I."/>
            <person name="Martins Dos Santos V.A."/>
            <person name="Jensen O.N."/>
            <person name="Pelaez A.I."/>
            <person name="Sanchez J."/>
            <person name="Ferrer M."/>
        </authorList>
    </citation>
    <scope>NUCLEOTIDE SEQUENCE</scope>
</reference>
<accession>T0YCV2</accession>
<gene>
    <name evidence="1" type="ORF">B2A_13343</name>
</gene>
<evidence type="ECO:0000313" key="1">
    <source>
        <dbReference type="EMBL" id="EQD33086.1"/>
    </source>
</evidence>
<sequence length="198" mass="20214">GSAAGPTLLGRATAHRDNHVSVLGGFSSPAGFSFTNDQTLTLASVGGSAYTVDTGTAPLYLSVSNGNLLQIGSTPLYDGTGIFSSTGGIGSPSAPIYVVSANSQFVAMVGIPPAYFYAVNQQGVIIPVAGQLSVNVPGSALASRAQNSNRHAYGYVDASVVSANYRPYGIVPPGIRLPADQQSCSPKAYPDNCRNGTR</sequence>
<organism evidence="1">
    <name type="scientific">mine drainage metagenome</name>
    <dbReference type="NCBI Taxonomy" id="410659"/>
    <lineage>
        <taxon>unclassified sequences</taxon>
        <taxon>metagenomes</taxon>
        <taxon>ecological metagenomes</taxon>
    </lineage>
</organism>
<name>T0YCV2_9ZZZZ</name>
<reference evidence="1" key="1">
    <citation type="submission" date="2013-08" db="EMBL/GenBank/DDBJ databases">
        <authorList>
            <person name="Mendez C."/>
            <person name="Richter M."/>
            <person name="Ferrer M."/>
            <person name="Sanchez J."/>
        </authorList>
    </citation>
    <scope>NUCLEOTIDE SEQUENCE</scope>
</reference>
<comment type="caution">
    <text evidence="1">The sequence shown here is derived from an EMBL/GenBank/DDBJ whole genome shotgun (WGS) entry which is preliminary data.</text>
</comment>
<proteinExistence type="predicted"/>
<protein>
    <submittedName>
        <fullName evidence="1">Filamentous hemagglutinin-like protein</fullName>
    </submittedName>
</protein>
<dbReference type="EMBL" id="AUZZ01009654">
    <property type="protein sequence ID" value="EQD33086.1"/>
    <property type="molecule type" value="Genomic_DNA"/>
</dbReference>